<organism evidence="1 2">
    <name type="scientific">Kushneria phosphatilytica</name>
    <dbReference type="NCBI Taxonomy" id="657387"/>
    <lineage>
        <taxon>Bacteria</taxon>
        <taxon>Pseudomonadati</taxon>
        <taxon>Pseudomonadota</taxon>
        <taxon>Gammaproteobacteria</taxon>
        <taxon>Oceanospirillales</taxon>
        <taxon>Halomonadaceae</taxon>
        <taxon>Kushneria</taxon>
    </lineage>
</organism>
<dbReference type="RefSeq" id="WP_139148751.1">
    <property type="nucleotide sequence ID" value="NZ_CP043420.1"/>
</dbReference>
<dbReference type="EMBL" id="CP043420">
    <property type="protein sequence ID" value="QEL09910.1"/>
    <property type="molecule type" value="Genomic_DNA"/>
</dbReference>
<dbReference type="AlphaFoldDB" id="A0A5C0ZTQ9"/>
<gene>
    <name evidence="1" type="ORF">FY550_01350</name>
</gene>
<keyword evidence="2" id="KW-1185">Reference proteome</keyword>
<protein>
    <submittedName>
        <fullName evidence="1">Uncharacterized protein</fullName>
    </submittedName>
</protein>
<evidence type="ECO:0000313" key="2">
    <source>
        <dbReference type="Proteomes" id="UP000322553"/>
    </source>
</evidence>
<accession>A0A5C0ZTQ9</accession>
<dbReference type="KEGG" id="kuy:FY550_01350"/>
<name>A0A5C0ZTQ9_9GAMM</name>
<sequence length="139" mass="15704">MTEISNKNPLFGYSLNAITEEVAYNYKKIEGALNNYLKIESSLNGVAMPFLSNSRFWNVRPSSRDSIIILGLADPSIPTENVSSDNLDAYKPFSHGINYYLVWSSIESEIKRLAVLQLYRMAKPDKSSKKDAQKARTSF</sequence>
<reference evidence="1 2" key="1">
    <citation type="submission" date="2019-08" db="EMBL/GenBank/DDBJ databases">
        <title>Complete genome sequence of Kushneria sp. YCWA18, a halophilic phosphate-solubilizing bacterium isolated from Daqiao saltern in China.</title>
        <authorList>
            <person name="Du G.-X."/>
            <person name="Qu L.-Y."/>
        </authorList>
    </citation>
    <scope>NUCLEOTIDE SEQUENCE [LARGE SCALE GENOMIC DNA]</scope>
    <source>
        <strain evidence="1 2">YCWA18</strain>
    </source>
</reference>
<dbReference type="Proteomes" id="UP000322553">
    <property type="component" value="Chromosome"/>
</dbReference>
<proteinExistence type="predicted"/>
<evidence type="ECO:0000313" key="1">
    <source>
        <dbReference type="EMBL" id="QEL09910.1"/>
    </source>
</evidence>
<dbReference type="OrthoDB" id="7057251at2"/>